<dbReference type="GO" id="GO:0006264">
    <property type="term" value="P:mitochondrial DNA replication"/>
    <property type="evidence" value="ECO:0000318"/>
    <property type="project" value="GO_Central"/>
</dbReference>
<dbReference type="eggNOG" id="ENOG502QVKE">
    <property type="taxonomic scope" value="Eukaryota"/>
</dbReference>
<dbReference type="RefSeq" id="XP_002637667.1">
    <property type="nucleotide sequence ID" value="XM_002637621.1"/>
</dbReference>
<gene>
    <name evidence="6" type="primary">tofu-1</name>
    <name evidence="4 6" type="ORF">CBG19423</name>
    <name evidence="4" type="ORF">CBG_19423</name>
</gene>
<dbReference type="Proteomes" id="UP000008549">
    <property type="component" value="Unassembled WGS sequence"/>
</dbReference>
<proteinExistence type="inferred from homology"/>
<dbReference type="EMBL" id="HE601047">
    <property type="protein sequence ID" value="CAP36676.1"/>
    <property type="molecule type" value="Genomic_DNA"/>
</dbReference>
<dbReference type="InterPro" id="IPR038726">
    <property type="entry name" value="PDDEXK_AddAB-type"/>
</dbReference>
<accession>A8XVK8</accession>
<reference evidence="4 5" key="2">
    <citation type="journal article" date="2011" name="PLoS Genet.">
        <title>Caenorhabditis briggsae recombinant inbred line genotypes reveal inter-strain incompatibility and the evolution of recombination.</title>
        <authorList>
            <person name="Ross J.A."/>
            <person name="Koboldt D.C."/>
            <person name="Staisch J.E."/>
            <person name="Chamberlin H.M."/>
            <person name="Gupta B.P."/>
            <person name="Miller R.D."/>
            <person name="Baird S.E."/>
            <person name="Haag E.S."/>
        </authorList>
    </citation>
    <scope>NUCLEOTIDE SEQUENCE [LARGE SCALE GENOMIC DNA]</scope>
    <source>
        <strain evidence="4 5">AF16</strain>
    </source>
</reference>
<sequence>MAGLRHFEEFDFDEDFDSEEEFSKFLSDEDFENESENESVDNESGVNMNFEKADIVELPDDIEIPPVAPQKNEETSLLDSLLGEALSGEQVNPSIVGLFDDLDLSDEEPQVINRGLLEDEDSGISTGPSRSDDTEISQESSSKIPEPSSIEKYLRYISEEEHEVSVDEIPDFASKKNVYGTSFNVRTGNISRPPRFEFARRDDRWINSCKLLTYDNEKPLNELLSLGKLVPTVKAGMKLNYKSCKFTDVHCRSAQEMSDMETHDIQQIIRDAFNSRRLAVILFGVDKDGIVTGCQMNAGKQDNLRLALDTAIQTEFVPPIENILDAVDVQFLPVENLGDMFLIVIRIKQIRNQHYLLESSMIPRKCTIRYGTSITPNFAKLIDAVPPSDADFNSSVVAVEKRIIENKDLAKLRRPSLSAILSAISDQRALYLWQKAKIDEMGLSSFKAYMTDRMAIGTRTHTRVEEMLRIGHDEAKLAQIIDSEKQAAIRNYMKSALPIILEIQDPESAICEKRVRHPILAYQGRFDAVVKYKDNWSILDWKTAPARSSFSQQGEDSLSYVSYVRQLAAYASAFNYDVRYENSPIAKQGLLVSLKEDGAPAEVYQISEDEMENTLGDVKEKLKKFWNKVMSSKQANIDLAYKPAN</sequence>
<evidence type="ECO:0000313" key="6">
    <source>
        <dbReference type="WormBase" id="CBG19423"/>
    </source>
</evidence>
<organism evidence="4 5">
    <name type="scientific">Caenorhabditis briggsae</name>
    <dbReference type="NCBI Taxonomy" id="6238"/>
    <lineage>
        <taxon>Eukaryota</taxon>
        <taxon>Metazoa</taxon>
        <taxon>Ecdysozoa</taxon>
        <taxon>Nematoda</taxon>
        <taxon>Chromadorea</taxon>
        <taxon>Rhabditida</taxon>
        <taxon>Rhabditina</taxon>
        <taxon>Rhabditomorpha</taxon>
        <taxon>Rhabditoidea</taxon>
        <taxon>Rhabditidae</taxon>
        <taxon>Peloderinae</taxon>
        <taxon>Caenorhabditis</taxon>
    </lineage>
</organism>
<dbReference type="InterPro" id="IPR011604">
    <property type="entry name" value="PDDEXK-like_dom_sf"/>
</dbReference>
<feature type="region of interest" description="Disordered" evidence="2">
    <location>
        <begin position="27"/>
        <end position="48"/>
    </location>
</feature>
<dbReference type="FunCoup" id="A8XVK8">
    <property type="interactions" value="1497"/>
</dbReference>
<dbReference type="STRING" id="6238.A8XVK8"/>
<comment type="subcellular location">
    <subcellularLocation>
        <location evidence="1">Mitochondrion</location>
    </subcellularLocation>
</comment>
<evidence type="ECO:0000256" key="1">
    <source>
        <dbReference type="HAMAP-Rule" id="MF_03030"/>
    </source>
</evidence>
<dbReference type="PANTHER" id="PTHR31340">
    <property type="entry name" value="MITOCHONDRIAL GENOME MAINTENANCE EXONUCLEASE 1"/>
    <property type="match status" value="1"/>
</dbReference>
<dbReference type="GeneID" id="8579663"/>
<dbReference type="HOGENOM" id="CLU_424680_0_0_1"/>
<keyword evidence="1" id="KW-0540">Nuclease</keyword>
<dbReference type="AlphaFoldDB" id="A8XVK8"/>
<dbReference type="InParanoid" id="A8XVK8"/>
<evidence type="ECO:0000256" key="2">
    <source>
        <dbReference type="SAM" id="MobiDB-lite"/>
    </source>
</evidence>
<dbReference type="GO" id="GO:0005739">
    <property type="term" value="C:mitochondrion"/>
    <property type="evidence" value="ECO:0000318"/>
    <property type="project" value="GO_Central"/>
</dbReference>
<keyword evidence="1" id="KW-0496">Mitochondrion</keyword>
<keyword evidence="5" id="KW-1185">Reference proteome</keyword>
<reference evidence="4 5" key="1">
    <citation type="journal article" date="2003" name="PLoS Biol.">
        <title>The genome sequence of Caenorhabditis briggsae: a platform for comparative genomics.</title>
        <authorList>
            <person name="Stein L.D."/>
            <person name="Bao Z."/>
            <person name="Blasiar D."/>
            <person name="Blumenthal T."/>
            <person name="Brent M.R."/>
            <person name="Chen N."/>
            <person name="Chinwalla A."/>
            <person name="Clarke L."/>
            <person name="Clee C."/>
            <person name="Coghlan A."/>
            <person name="Coulson A."/>
            <person name="D'Eustachio P."/>
            <person name="Fitch D.H."/>
            <person name="Fulton L.A."/>
            <person name="Fulton R.E."/>
            <person name="Griffiths-Jones S."/>
            <person name="Harris T.W."/>
            <person name="Hillier L.W."/>
            <person name="Kamath R."/>
            <person name="Kuwabara P.E."/>
            <person name="Mardis E.R."/>
            <person name="Marra M.A."/>
            <person name="Miner T.L."/>
            <person name="Minx P."/>
            <person name="Mullikin J.C."/>
            <person name="Plumb R.W."/>
            <person name="Rogers J."/>
            <person name="Schein J.E."/>
            <person name="Sohrmann M."/>
            <person name="Spieth J."/>
            <person name="Stajich J.E."/>
            <person name="Wei C."/>
            <person name="Willey D."/>
            <person name="Wilson R.K."/>
            <person name="Durbin R."/>
            <person name="Waterston R.H."/>
        </authorList>
    </citation>
    <scope>NUCLEOTIDE SEQUENCE [LARGE SCALE GENOMIC DNA]</scope>
    <source>
        <strain evidence="4 5">AF16</strain>
    </source>
</reference>
<dbReference type="Pfam" id="PF12705">
    <property type="entry name" value="PDDEXK_1"/>
    <property type="match status" value="1"/>
</dbReference>
<dbReference type="Gene3D" id="3.90.320.10">
    <property type="match status" value="1"/>
</dbReference>
<dbReference type="SMR" id="A8XVK8"/>
<dbReference type="CTD" id="8579663"/>
<keyword evidence="1" id="KW-0269">Exonuclease</keyword>
<dbReference type="FunFam" id="3.90.320.10:FF:000034">
    <property type="entry name" value="Mitochondrial genome maintenance exonuclease 1"/>
    <property type="match status" value="1"/>
</dbReference>
<feature type="region of interest" description="Disordered" evidence="2">
    <location>
        <begin position="114"/>
        <end position="146"/>
    </location>
</feature>
<feature type="compositionally biased region" description="Acidic residues" evidence="2">
    <location>
        <begin position="28"/>
        <end position="41"/>
    </location>
</feature>
<dbReference type="EC" id="3.1.-.-" evidence="1"/>
<evidence type="ECO:0000259" key="3">
    <source>
        <dbReference type="Pfam" id="PF12705"/>
    </source>
</evidence>
<dbReference type="KEGG" id="cbr:CBG_19423"/>
<dbReference type="HAMAP" id="MF_03030">
    <property type="entry name" value="MGME1"/>
    <property type="match status" value="1"/>
</dbReference>
<name>A8XVK8_CAEBR</name>
<feature type="active site" evidence="1">
    <location>
        <position position="527"/>
    </location>
</feature>
<evidence type="ECO:0000313" key="5">
    <source>
        <dbReference type="Proteomes" id="UP000008549"/>
    </source>
</evidence>
<comment type="function">
    <text evidence="1">Metal-dependent single-stranded DNA (ssDNA) exonuclease involved in mitochondrial genome maintenance.</text>
</comment>
<keyword evidence="1" id="KW-0378">Hydrolase</keyword>
<feature type="active site" evidence="1">
    <location>
        <position position="540"/>
    </location>
</feature>
<dbReference type="PANTHER" id="PTHR31340:SF3">
    <property type="entry name" value="MITOCHONDRIAL GENOME MAINTENANCE EXONUCLEASE 1"/>
    <property type="match status" value="1"/>
</dbReference>
<feature type="active site" evidence="1">
    <location>
        <position position="542"/>
    </location>
</feature>
<feature type="domain" description="PD-(D/E)XK endonuclease-like" evidence="3">
    <location>
        <begin position="478"/>
        <end position="624"/>
    </location>
</feature>
<feature type="compositionally biased region" description="Low complexity" evidence="2">
    <location>
        <begin position="137"/>
        <end position="146"/>
    </location>
</feature>
<dbReference type="OMA" id="RWINSCK"/>
<dbReference type="WormBase" id="CBG19423">
    <property type="protein sequence ID" value="CBP46023"/>
    <property type="gene ID" value="WBGene00038647"/>
    <property type="gene designation" value="Cbr-tofu-1"/>
</dbReference>
<evidence type="ECO:0000313" key="4">
    <source>
        <dbReference type="EMBL" id="CAP36676.1"/>
    </source>
</evidence>
<dbReference type="GO" id="GO:0008297">
    <property type="term" value="F:single-stranded DNA exodeoxyribonuclease activity"/>
    <property type="evidence" value="ECO:0000318"/>
    <property type="project" value="GO_Central"/>
</dbReference>
<dbReference type="GO" id="GO:0043504">
    <property type="term" value="P:mitochondrial DNA repair"/>
    <property type="evidence" value="ECO:0007669"/>
    <property type="project" value="UniProtKB-UniRule"/>
</dbReference>
<protein>
    <recommendedName>
        <fullName evidence="1">Mitochondrial genome maintenance exonuclease 1</fullName>
        <ecNumber evidence="1">3.1.-.-</ecNumber>
    </recommendedName>
</protein>
<comment type="similarity">
    <text evidence="1">Belongs to the MGME1 family.</text>
</comment>